<dbReference type="InterPro" id="IPR002110">
    <property type="entry name" value="Ankyrin_rpt"/>
</dbReference>
<dbReference type="PROSITE" id="PS50297">
    <property type="entry name" value="ANK_REP_REGION"/>
    <property type="match status" value="3"/>
</dbReference>
<feature type="repeat" description="ANK" evidence="3">
    <location>
        <begin position="226"/>
        <end position="258"/>
    </location>
</feature>
<dbReference type="Gene3D" id="1.25.40.20">
    <property type="entry name" value="Ankyrin repeat-containing domain"/>
    <property type="match status" value="3"/>
</dbReference>
<evidence type="ECO:0000256" key="1">
    <source>
        <dbReference type="ARBA" id="ARBA00022737"/>
    </source>
</evidence>
<feature type="repeat" description="ANK" evidence="3">
    <location>
        <begin position="259"/>
        <end position="291"/>
    </location>
</feature>
<dbReference type="SMART" id="SM00248">
    <property type="entry name" value="ANK"/>
    <property type="match status" value="5"/>
</dbReference>
<gene>
    <name evidence="4" type="ORF">BABL1_gene_147</name>
</gene>
<evidence type="ECO:0000256" key="2">
    <source>
        <dbReference type="ARBA" id="ARBA00023043"/>
    </source>
</evidence>
<sequence>MLKKFNILLISIFFVSFSTNCMSRTKKLRSFYIPRFTKRVNMPTSTNLNLILDGQSKFLTTNKKRFMVVGSMLFGTGTLYSYAAKYKTHSNLIDLLDKKTSSKPDCFNALSNILKKIDSAGVVNIQDEYGFTALFYAILDGQVNVVRALLKTQDVDIVSPLVLNFTPLDYAVLHGKIEIVELLIHYLGNDCNVKQAALIMASRYGRKDIVKILIQSGTNVNAKNKSGNSALLEATQNGHKEIVQMLIDSGADVNVQDKDGNTALIRAAQNDNLNIIKCLINSNANLLEKNNKGESIYTILYKKRGNGIDKFIEELLLNKEVNLKENSIKYALQSCMLNF</sequence>
<dbReference type="PRINTS" id="PR01415">
    <property type="entry name" value="ANKYRIN"/>
</dbReference>
<evidence type="ECO:0000313" key="5">
    <source>
        <dbReference type="Proteomes" id="UP000018769"/>
    </source>
</evidence>
<dbReference type="AlphaFoldDB" id="V6DK20"/>
<proteinExistence type="predicted"/>
<name>V6DK20_9BACT</name>
<organism evidence="4 5">
    <name type="scientific">Candidatus Babela massiliensis</name>
    <dbReference type="NCBI Taxonomy" id="673862"/>
    <lineage>
        <taxon>Bacteria</taxon>
        <taxon>Candidatus Babelota</taxon>
        <taxon>Candidatus Babeliae</taxon>
        <taxon>Candidatus Babeliales</taxon>
        <taxon>Candidatus Babeliaceae</taxon>
        <taxon>Candidatus Babela</taxon>
    </lineage>
</organism>
<dbReference type="PATRIC" id="fig|673862.3.peg.754"/>
<evidence type="ECO:0000313" key="4">
    <source>
        <dbReference type="EMBL" id="CDK30866.1"/>
    </source>
</evidence>
<dbReference type="Pfam" id="PF12796">
    <property type="entry name" value="Ank_2"/>
    <property type="match status" value="1"/>
</dbReference>
<dbReference type="PANTHER" id="PTHR24198:SF165">
    <property type="entry name" value="ANKYRIN REPEAT-CONTAINING PROTEIN-RELATED"/>
    <property type="match status" value="1"/>
</dbReference>
<reference evidence="4 5" key="1">
    <citation type="journal article" date="2015" name="Biol. Direct">
        <title>Babela massiliensis, a representative of a widespread bacterial phylum with unusual adaptations to parasitism in amoebae.</title>
        <authorList>
            <person name="Pagnier I."/>
            <person name="Yutin N."/>
            <person name="Croce O."/>
            <person name="Makarova K.S."/>
            <person name="Wolf Y.I."/>
            <person name="Benamar S."/>
            <person name="Raoult D."/>
            <person name="Koonin E.V."/>
            <person name="La Scola B."/>
        </authorList>
    </citation>
    <scope>NUCLEOTIDE SEQUENCE [LARGE SCALE GENOMIC DNA]</scope>
    <source>
        <strain evidence="5">BABL1</strain>
    </source>
</reference>
<dbReference type="PROSITE" id="PS50088">
    <property type="entry name" value="ANK_REPEAT"/>
    <property type="match status" value="3"/>
</dbReference>
<keyword evidence="5" id="KW-1185">Reference proteome</keyword>
<dbReference type="Proteomes" id="UP000018769">
    <property type="component" value="Chromosome I"/>
</dbReference>
<dbReference type="Pfam" id="PF00023">
    <property type="entry name" value="Ank"/>
    <property type="match status" value="2"/>
</dbReference>
<keyword evidence="1" id="KW-0677">Repeat</keyword>
<keyword evidence="2 3" id="KW-0040">ANK repeat</keyword>
<dbReference type="SUPFAM" id="SSF48403">
    <property type="entry name" value="Ankyrin repeat"/>
    <property type="match status" value="1"/>
</dbReference>
<protein>
    <submittedName>
        <fullName evidence="4">Ankyrin repeats containing protein</fullName>
    </submittedName>
</protein>
<dbReference type="HOGENOM" id="CLU_818060_0_0_7"/>
<dbReference type="PANTHER" id="PTHR24198">
    <property type="entry name" value="ANKYRIN REPEAT AND PROTEIN KINASE DOMAIN-CONTAINING PROTEIN"/>
    <property type="match status" value="1"/>
</dbReference>
<dbReference type="OrthoDB" id="5657095at2"/>
<dbReference type="eggNOG" id="COG0666">
    <property type="taxonomic scope" value="Bacteria"/>
</dbReference>
<feature type="repeat" description="ANK" evidence="3">
    <location>
        <begin position="193"/>
        <end position="225"/>
    </location>
</feature>
<dbReference type="InterPro" id="IPR036770">
    <property type="entry name" value="Ankyrin_rpt-contain_sf"/>
</dbReference>
<dbReference type="KEGG" id="dpb:BABL1_gene_147"/>
<accession>V6DK20</accession>
<dbReference type="EMBL" id="HG793133">
    <property type="protein sequence ID" value="CDK30866.1"/>
    <property type="molecule type" value="Genomic_DNA"/>
</dbReference>
<evidence type="ECO:0000256" key="3">
    <source>
        <dbReference type="PROSITE-ProRule" id="PRU00023"/>
    </source>
</evidence>
<dbReference type="RefSeq" id="WP_023792667.1">
    <property type="nucleotide sequence ID" value="NC_023003.1"/>
</dbReference>
<dbReference type="STRING" id="673862.BABL1_gene_147"/>